<keyword evidence="10" id="KW-0067">ATP-binding</keyword>
<dbReference type="InterPro" id="IPR036890">
    <property type="entry name" value="HATPase_C_sf"/>
</dbReference>
<dbReference type="PANTHER" id="PTHR43711:SF1">
    <property type="entry name" value="HISTIDINE KINASE 1"/>
    <property type="match status" value="1"/>
</dbReference>
<dbReference type="Proteomes" id="UP001595973">
    <property type="component" value="Unassembled WGS sequence"/>
</dbReference>
<evidence type="ECO:0000313" key="10">
    <source>
        <dbReference type="EMBL" id="MFC4669528.1"/>
    </source>
</evidence>
<dbReference type="InterPro" id="IPR004358">
    <property type="entry name" value="Sig_transdc_His_kin-like_C"/>
</dbReference>
<dbReference type="Pfam" id="PF02518">
    <property type="entry name" value="HATPase_c"/>
    <property type="match status" value="1"/>
</dbReference>
<evidence type="ECO:0000259" key="9">
    <source>
        <dbReference type="PROSITE" id="PS50113"/>
    </source>
</evidence>
<dbReference type="SUPFAM" id="SSF47384">
    <property type="entry name" value="Homodimeric domain of signal transducing histidine kinase"/>
    <property type="match status" value="1"/>
</dbReference>
<dbReference type="Gene3D" id="3.30.450.20">
    <property type="entry name" value="PAS domain"/>
    <property type="match status" value="2"/>
</dbReference>
<comment type="caution">
    <text evidence="10">The sequence shown here is derived from an EMBL/GenBank/DDBJ whole genome shotgun (WGS) entry which is preliminary data.</text>
</comment>
<dbReference type="SMART" id="SM00388">
    <property type="entry name" value="HisKA"/>
    <property type="match status" value="1"/>
</dbReference>
<dbReference type="InterPro" id="IPR036097">
    <property type="entry name" value="HisK_dim/P_sf"/>
</dbReference>
<accession>A0ABV9KHL6</accession>
<keyword evidence="10" id="KW-0547">Nucleotide-binding</keyword>
<dbReference type="EMBL" id="JBHSGI010000015">
    <property type="protein sequence ID" value="MFC4669528.1"/>
    <property type="molecule type" value="Genomic_DNA"/>
</dbReference>
<protein>
    <recommendedName>
        <fullName evidence="2">histidine kinase</fullName>
        <ecNumber evidence="2">2.7.13.3</ecNumber>
    </recommendedName>
</protein>
<evidence type="ECO:0000256" key="3">
    <source>
        <dbReference type="ARBA" id="ARBA00022553"/>
    </source>
</evidence>
<dbReference type="Pfam" id="PF13426">
    <property type="entry name" value="PAS_9"/>
    <property type="match status" value="1"/>
</dbReference>
<dbReference type="InterPro" id="IPR000700">
    <property type="entry name" value="PAS-assoc_C"/>
</dbReference>
<dbReference type="GO" id="GO:0005524">
    <property type="term" value="F:ATP binding"/>
    <property type="evidence" value="ECO:0007669"/>
    <property type="project" value="UniProtKB-KW"/>
</dbReference>
<dbReference type="InterPro" id="IPR005467">
    <property type="entry name" value="His_kinase_dom"/>
</dbReference>
<feature type="domain" description="PAS" evidence="8">
    <location>
        <begin position="17"/>
        <end position="88"/>
    </location>
</feature>
<dbReference type="Gene3D" id="3.30.565.10">
    <property type="entry name" value="Histidine kinase-like ATPase, C-terminal domain"/>
    <property type="match status" value="1"/>
</dbReference>
<reference evidence="11" key="1">
    <citation type="journal article" date="2019" name="Int. J. Syst. Evol. Microbiol.">
        <title>The Global Catalogue of Microorganisms (GCM) 10K type strain sequencing project: providing services to taxonomists for standard genome sequencing and annotation.</title>
        <authorList>
            <consortium name="The Broad Institute Genomics Platform"/>
            <consortium name="The Broad Institute Genome Sequencing Center for Infectious Disease"/>
            <person name="Wu L."/>
            <person name="Ma J."/>
        </authorList>
    </citation>
    <scope>NUCLEOTIDE SEQUENCE [LARGE SCALE GENOMIC DNA]</scope>
    <source>
        <strain evidence="11">CGMCC 4.7283</strain>
    </source>
</reference>
<dbReference type="InterPro" id="IPR001610">
    <property type="entry name" value="PAC"/>
</dbReference>
<feature type="domain" description="PAS" evidence="8">
    <location>
        <begin position="139"/>
        <end position="181"/>
    </location>
</feature>
<dbReference type="SMART" id="SM00086">
    <property type="entry name" value="PAC"/>
    <property type="match status" value="1"/>
</dbReference>
<dbReference type="InterPro" id="IPR003594">
    <property type="entry name" value="HATPase_dom"/>
</dbReference>
<dbReference type="Pfam" id="PF08448">
    <property type="entry name" value="PAS_4"/>
    <property type="match status" value="1"/>
</dbReference>
<proteinExistence type="predicted"/>
<gene>
    <name evidence="10" type="ORF">ACFO5X_13280</name>
</gene>
<dbReference type="InterPro" id="IPR013656">
    <property type="entry name" value="PAS_4"/>
</dbReference>
<dbReference type="NCBIfam" id="TIGR00229">
    <property type="entry name" value="sensory_box"/>
    <property type="match status" value="2"/>
</dbReference>
<dbReference type="InterPro" id="IPR050736">
    <property type="entry name" value="Sensor_HK_Regulatory"/>
</dbReference>
<keyword evidence="3" id="KW-0597">Phosphoprotein</keyword>
<dbReference type="PROSITE" id="PS50113">
    <property type="entry name" value="PAC"/>
    <property type="match status" value="1"/>
</dbReference>
<evidence type="ECO:0000256" key="2">
    <source>
        <dbReference type="ARBA" id="ARBA00012438"/>
    </source>
</evidence>
<dbReference type="SUPFAM" id="SSF55785">
    <property type="entry name" value="PYP-like sensor domain (PAS domain)"/>
    <property type="match status" value="2"/>
</dbReference>
<keyword evidence="4" id="KW-0808">Transferase</keyword>
<dbReference type="InterPro" id="IPR000014">
    <property type="entry name" value="PAS"/>
</dbReference>
<feature type="domain" description="PAC" evidence="9">
    <location>
        <begin position="91"/>
        <end position="143"/>
    </location>
</feature>
<dbReference type="PRINTS" id="PR00344">
    <property type="entry name" value="BCTRLSENSOR"/>
</dbReference>
<dbReference type="InterPro" id="IPR003661">
    <property type="entry name" value="HisK_dim/P_dom"/>
</dbReference>
<dbReference type="Gene3D" id="1.10.287.130">
    <property type="match status" value="1"/>
</dbReference>
<name>A0ABV9KHL6_9RHOB</name>
<dbReference type="EC" id="2.7.13.3" evidence="2"/>
<evidence type="ECO:0000256" key="5">
    <source>
        <dbReference type="ARBA" id="ARBA00022777"/>
    </source>
</evidence>
<dbReference type="PANTHER" id="PTHR43711">
    <property type="entry name" value="TWO-COMPONENT HISTIDINE KINASE"/>
    <property type="match status" value="1"/>
</dbReference>
<dbReference type="SUPFAM" id="SSF55874">
    <property type="entry name" value="ATPase domain of HSP90 chaperone/DNA topoisomerase II/histidine kinase"/>
    <property type="match status" value="1"/>
</dbReference>
<evidence type="ECO:0000313" key="11">
    <source>
        <dbReference type="Proteomes" id="UP001595973"/>
    </source>
</evidence>
<dbReference type="SMART" id="SM00387">
    <property type="entry name" value="HATPase_c"/>
    <property type="match status" value="1"/>
</dbReference>
<evidence type="ECO:0000259" key="7">
    <source>
        <dbReference type="PROSITE" id="PS50109"/>
    </source>
</evidence>
<keyword evidence="11" id="KW-1185">Reference proteome</keyword>
<dbReference type="CDD" id="cd00082">
    <property type="entry name" value="HisKA"/>
    <property type="match status" value="1"/>
</dbReference>
<dbReference type="CDD" id="cd00130">
    <property type="entry name" value="PAS"/>
    <property type="match status" value="1"/>
</dbReference>
<evidence type="ECO:0000259" key="8">
    <source>
        <dbReference type="PROSITE" id="PS50112"/>
    </source>
</evidence>
<keyword evidence="5" id="KW-0418">Kinase</keyword>
<dbReference type="InterPro" id="IPR035965">
    <property type="entry name" value="PAS-like_dom_sf"/>
</dbReference>
<dbReference type="PROSITE" id="PS50112">
    <property type="entry name" value="PAS"/>
    <property type="match status" value="2"/>
</dbReference>
<organism evidence="10 11">
    <name type="scientific">Seohaeicola nanhaiensis</name>
    <dbReference type="NCBI Taxonomy" id="1387282"/>
    <lineage>
        <taxon>Bacteria</taxon>
        <taxon>Pseudomonadati</taxon>
        <taxon>Pseudomonadota</taxon>
        <taxon>Alphaproteobacteria</taxon>
        <taxon>Rhodobacterales</taxon>
        <taxon>Roseobacteraceae</taxon>
        <taxon>Seohaeicola</taxon>
    </lineage>
</organism>
<dbReference type="RefSeq" id="WP_380717956.1">
    <property type="nucleotide sequence ID" value="NZ_JBHSGI010000015.1"/>
</dbReference>
<dbReference type="PROSITE" id="PS50109">
    <property type="entry name" value="HIS_KIN"/>
    <property type="match status" value="1"/>
</dbReference>
<dbReference type="Pfam" id="PF00512">
    <property type="entry name" value="HisKA"/>
    <property type="match status" value="1"/>
</dbReference>
<evidence type="ECO:0000256" key="1">
    <source>
        <dbReference type="ARBA" id="ARBA00000085"/>
    </source>
</evidence>
<evidence type="ECO:0000256" key="6">
    <source>
        <dbReference type="ARBA" id="ARBA00023012"/>
    </source>
</evidence>
<dbReference type="SMART" id="SM00091">
    <property type="entry name" value="PAS"/>
    <property type="match status" value="2"/>
</dbReference>
<keyword evidence="6" id="KW-0902">Two-component regulatory system</keyword>
<evidence type="ECO:0000256" key="4">
    <source>
        <dbReference type="ARBA" id="ARBA00022679"/>
    </source>
</evidence>
<feature type="domain" description="Histidine kinase" evidence="7">
    <location>
        <begin position="264"/>
        <end position="482"/>
    </location>
</feature>
<comment type="catalytic activity">
    <reaction evidence="1">
        <text>ATP + protein L-histidine = ADP + protein N-phospho-L-histidine.</text>
        <dbReference type="EC" id="2.7.13.3"/>
    </reaction>
</comment>
<sequence length="494" mass="55571">MALIFVPLIDFRSGRRMMSNLQHEAEALNSHSMVALSDPKAGIFHVNENQLRATGYTAEEVVGKPTSMFYFEEDQALFEEIRDGLDRGRPWSGEMRLRCKNGDFIWTLATILPRLDRNGKLLGSISIRTDITATKAASEQRDLYSMLDGLGDEVYMVDAETLAYTYMNRAALSRTGWSEEDCRSKFLWDNDPEFDVVEFRERLGTLMRGEVEQINSIRRINGVPYDVRKNLIRSADGTNRVVIVMRDTTDQERIEQAKSELLSTISHELRTPMTSIKGAMGLLLSNAAGEMSDKARSMLSIAHRNADRLVNIVNDILDVEKIAAGQMEFNFKRAPLINVLDEAIVANEPFASRFDVSVQKKNFDPEILAEYDFDRTLQVLTNLLSNAAKFSPPGGRIEVSMEQTEERVRINVRDFGKGIPADLQPRIFQRFVQASGQSRNVNGTGLGLYICQLIMEHQAGAIGFDSVEGEGTVFHVDFPAKAEKTEQKPVMVSH</sequence>